<accession>S2IZE6</accession>
<dbReference type="EMBL" id="KE124191">
    <property type="protein sequence ID" value="EPB81257.1"/>
    <property type="molecule type" value="Genomic_DNA"/>
</dbReference>
<organism evidence="1 2">
    <name type="scientific">Mucor circinelloides f. circinelloides (strain 1006PhL)</name>
    <name type="common">Mucormycosis agent</name>
    <name type="synonym">Calyptromyces circinelloides</name>
    <dbReference type="NCBI Taxonomy" id="1220926"/>
    <lineage>
        <taxon>Eukaryota</taxon>
        <taxon>Fungi</taxon>
        <taxon>Fungi incertae sedis</taxon>
        <taxon>Mucoromycota</taxon>
        <taxon>Mucoromycotina</taxon>
        <taxon>Mucoromycetes</taxon>
        <taxon>Mucorales</taxon>
        <taxon>Mucorineae</taxon>
        <taxon>Mucoraceae</taxon>
        <taxon>Mucor</taxon>
    </lineage>
</organism>
<dbReference type="STRING" id="1220926.S2IZE6"/>
<dbReference type="OrthoDB" id="2278241at2759"/>
<keyword evidence="2" id="KW-1185">Reference proteome</keyword>
<dbReference type="VEuPathDB" id="FungiDB:HMPREF1544_12023"/>
<protein>
    <submittedName>
        <fullName evidence="1">Uncharacterized protein</fullName>
    </submittedName>
</protein>
<reference evidence="2" key="1">
    <citation type="submission" date="2013-05" db="EMBL/GenBank/DDBJ databases">
        <title>The Genome sequence of Mucor circinelloides f. circinelloides 1006PhL.</title>
        <authorList>
            <consortium name="The Broad Institute Genomics Platform"/>
            <person name="Cuomo C."/>
            <person name="Earl A."/>
            <person name="Findley K."/>
            <person name="Lee S.C."/>
            <person name="Walker B."/>
            <person name="Young S."/>
            <person name="Zeng Q."/>
            <person name="Gargeya S."/>
            <person name="Fitzgerald M."/>
            <person name="Haas B."/>
            <person name="Abouelleil A."/>
            <person name="Allen A.W."/>
            <person name="Alvarado L."/>
            <person name="Arachchi H.M."/>
            <person name="Berlin A.M."/>
            <person name="Chapman S.B."/>
            <person name="Gainer-Dewar J."/>
            <person name="Goldberg J."/>
            <person name="Griggs A."/>
            <person name="Gujja S."/>
            <person name="Hansen M."/>
            <person name="Howarth C."/>
            <person name="Imamovic A."/>
            <person name="Ireland A."/>
            <person name="Larimer J."/>
            <person name="McCowan C."/>
            <person name="Murphy C."/>
            <person name="Pearson M."/>
            <person name="Poon T.W."/>
            <person name="Priest M."/>
            <person name="Roberts A."/>
            <person name="Saif S."/>
            <person name="Shea T."/>
            <person name="Sisk P."/>
            <person name="Sykes S."/>
            <person name="Wortman J."/>
            <person name="Nusbaum C."/>
            <person name="Birren B."/>
        </authorList>
    </citation>
    <scope>NUCLEOTIDE SEQUENCE [LARGE SCALE GENOMIC DNA]</scope>
    <source>
        <strain evidence="2">1006PhL</strain>
    </source>
</reference>
<name>S2IZE6_MUCC1</name>
<dbReference type="Proteomes" id="UP000014254">
    <property type="component" value="Unassembled WGS sequence"/>
</dbReference>
<evidence type="ECO:0000313" key="1">
    <source>
        <dbReference type="EMBL" id="EPB81257.1"/>
    </source>
</evidence>
<proteinExistence type="predicted"/>
<evidence type="ECO:0000313" key="2">
    <source>
        <dbReference type="Proteomes" id="UP000014254"/>
    </source>
</evidence>
<gene>
    <name evidence="1" type="ORF">HMPREF1544_12023</name>
</gene>
<dbReference type="AlphaFoldDB" id="S2IZE6"/>
<sequence>MHYSARNLWYRMLHKQSSNKLALFQRNLPNIESDRCDLCNEVEDAKHLLISCAHKIDVWNSTFNEFLGYPKSADPHLVYNNIMLLKLDHAMWRQLYPRAIVYKAAKALELILEDYY</sequence>
<dbReference type="OMA" id="PRAIVYK"/>
<dbReference type="InParanoid" id="S2IZE6"/>